<comment type="caution">
    <text evidence="2">The sequence shown here is derived from an EMBL/GenBank/DDBJ whole genome shotgun (WGS) entry which is preliminary data.</text>
</comment>
<dbReference type="RefSeq" id="WP_006738648.1">
    <property type="nucleotide sequence ID" value="NZ_AEUZ02000001.1"/>
</dbReference>
<protein>
    <submittedName>
        <fullName evidence="2">Membrane protein</fullName>
    </submittedName>
</protein>
<evidence type="ECO:0000256" key="1">
    <source>
        <dbReference type="SAM" id="Phobius"/>
    </source>
</evidence>
<proteinExistence type="predicted"/>
<evidence type="ECO:0000313" key="2">
    <source>
        <dbReference type="EMBL" id="EHJ55865.1"/>
    </source>
</evidence>
<feature type="transmembrane region" description="Helical" evidence="1">
    <location>
        <begin position="119"/>
        <end position="144"/>
    </location>
</feature>
<keyword evidence="1" id="KW-1133">Transmembrane helix</keyword>
<sequence>MNWKNVWELFKINILYSNPQTLSAFRKKQSKNPNKNKSAYKNMLKQQALTILLFLFIYLFMFLGIDYKAYPGMFSFYIAVFYVISLIYTFSAMYSIFYDSNDLKLYAYLPIKQMELYMAKLLSAIGMGAVFMAPVFSLFVIAYWKILGNPLSLLLAIINFTILFISLIVASTVVNSYLGKIVERSPHKKLISTLMMTFSTITAMGVIFYLNFSNQANMNHPNQIVDKLKVPYFRGFYDVIINPFSLSSFLNFWLGLVVIMFLSYYIVKLLVPRYYQETLYTDKSPKKMTKTRTFKSEKQQNVLIKHHLSTLQNATVIINSFIMPFIFVFIFIGPALSGGLSLSSVGLESFGIFMIVGLSLGTMVALPTSLFSVALSLERENYLFLKTLPMNFKGFIRQKFLVFYSLQAGIPILVYFFLGLFILKINLSL</sequence>
<reference evidence="2 3" key="1">
    <citation type="journal article" date="2014" name="Int. J. Syst. Evol. Microbiol.">
        <title>Phylogenomics and the dynamic genome evolution of the genus Streptococcus.</title>
        <authorList>
            <consortium name="The Broad Institute Genome Sequencing Platform"/>
            <person name="Richards V.P."/>
            <person name="Palmer S.R."/>
            <person name="Pavinski Bitar P.D."/>
            <person name="Qin X."/>
            <person name="Weinstock G.M."/>
            <person name="Highlander S.K."/>
            <person name="Town C.D."/>
            <person name="Burne R.A."/>
            <person name="Stanhope M.J."/>
        </authorList>
    </citation>
    <scope>NUCLEOTIDE SEQUENCE [LARGE SCALE GENOMIC DNA]</scope>
    <source>
        <strain evidence="2 3">2285-97</strain>
    </source>
</reference>
<keyword evidence="1" id="KW-0812">Transmembrane</keyword>
<dbReference type="STRING" id="764291.STRUR_0465"/>
<accession>G5KCN0</accession>
<dbReference type="EMBL" id="AEUZ02000001">
    <property type="protein sequence ID" value="EHJ55865.1"/>
    <property type="molecule type" value="Genomic_DNA"/>
</dbReference>
<organism evidence="2 3">
    <name type="scientific">Streptococcus urinalis 2285-97</name>
    <dbReference type="NCBI Taxonomy" id="764291"/>
    <lineage>
        <taxon>Bacteria</taxon>
        <taxon>Bacillati</taxon>
        <taxon>Bacillota</taxon>
        <taxon>Bacilli</taxon>
        <taxon>Lactobacillales</taxon>
        <taxon>Streptococcaceae</taxon>
        <taxon>Streptococcus</taxon>
    </lineage>
</organism>
<feature type="transmembrane region" description="Helical" evidence="1">
    <location>
        <begin position="252"/>
        <end position="271"/>
    </location>
</feature>
<feature type="transmembrane region" description="Helical" evidence="1">
    <location>
        <begin position="48"/>
        <end position="70"/>
    </location>
</feature>
<name>G5KCN0_9STRE</name>
<dbReference type="AlphaFoldDB" id="G5KCN0"/>
<feature type="transmembrane region" description="Helical" evidence="1">
    <location>
        <begin position="400"/>
        <end position="423"/>
    </location>
</feature>
<feature type="transmembrane region" description="Helical" evidence="1">
    <location>
        <begin position="352"/>
        <end position="377"/>
    </location>
</feature>
<feature type="transmembrane region" description="Helical" evidence="1">
    <location>
        <begin position="156"/>
        <end position="178"/>
    </location>
</feature>
<keyword evidence="1" id="KW-0472">Membrane</keyword>
<feature type="transmembrane region" description="Helical" evidence="1">
    <location>
        <begin position="190"/>
        <end position="212"/>
    </location>
</feature>
<dbReference type="Proteomes" id="UP000005388">
    <property type="component" value="Unassembled WGS sequence"/>
</dbReference>
<feature type="transmembrane region" description="Helical" evidence="1">
    <location>
        <begin position="76"/>
        <end position="98"/>
    </location>
</feature>
<gene>
    <name evidence="2" type="ORF">STRUR_0465</name>
</gene>
<dbReference type="eggNOG" id="ENOG502ZAPV">
    <property type="taxonomic scope" value="Bacteria"/>
</dbReference>
<feature type="transmembrane region" description="Helical" evidence="1">
    <location>
        <begin position="314"/>
        <end position="332"/>
    </location>
</feature>
<evidence type="ECO:0000313" key="3">
    <source>
        <dbReference type="Proteomes" id="UP000005388"/>
    </source>
</evidence>
<keyword evidence="3" id="KW-1185">Reference proteome</keyword>